<feature type="active site" description="Acyl-thioester intermediate" evidence="8 9">
    <location>
        <position position="184"/>
    </location>
</feature>
<comment type="similarity">
    <text evidence="8">Belongs to the MetA family.</text>
</comment>
<protein>
    <recommendedName>
        <fullName evidence="8">Homoserine O-acetyltransferase</fullName>
        <shortName evidence="8">HAT</shortName>
        <ecNumber evidence="8">2.3.1.31</ecNumber>
    </recommendedName>
    <alternativeName>
        <fullName evidence="8">Homoserine transacetylase</fullName>
        <shortName evidence="8">HTA</shortName>
    </alternativeName>
</protein>
<dbReference type="EMBL" id="JHAJ01000040">
    <property type="protein sequence ID" value="KLA46715.1"/>
    <property type="molecule type" value="Genomic_DNA"/>
</dbReference>
<proteinExistence type="inferred from homology"/>
<dbReference type="PIRSF" id="PIRSF000450">
    <property type="entry name" value="H_ser_succinyltr"/>
    <property type="match status" value="1"/>
</dbReference>
<feature type="site" description="Important for substrate specificity" evidence="8">
    <location>
        <position position="234"/>
    </location>
</feature>
<evidence type="ECO:0000256" key="7">
    <source>
        <dbReference type="ARBA" id="ARBA00049043"/>
    </source>
</evidence>
<dbReference type="InterPro" id="IPR033752">
    <property type="entry name" value="MetA_family"/>
</dbReference>
<dbReference type="GO" id="GO:0004414">
    <property type="term" value="F:homoserine O-acetyltransferase activity"/>
    <property type="evidence" value="ECO:0007669"/>
    <property type="project" value="UniProtKB-EC"/>
</dbReference>
<feature type="site" description="Important for acyl-CoA specificity" evidence="8">
    <location>
        <position position="153"/>
    </location>
</feature>
<comment type="function">
    <text evidence="8">Transfers an acetyl group from acetyl-CoA to L-homoserine, forming acetyl-L-homoserine.</text>
</comment>
<dbReference type="PANTHER" id="PTHR20919">
    <property type="entry name" value="HOMOSERINE O-SUCCINYLTRANSFERASE"/>
    <property type="match status" value="1"/>
</dbReference>
<gene>
    <name evidence="8" type="primary">metAA</name>
    <name evidence="10" type="ORF">LRB_729</name>
</gene>
<feature type="active site" description="Proton acceptor" evidence="8">
    <location>
        <position position="277"/>
    </location>
</feature>
<dbReference type="InterPro" id="IPR029062">
    <property type="entry name" value="Class_I_gatase-like"/>
</dbReference>
<comment type="caution">
    <text evidence="10">The sequence shown here is derived from an EMBL/GenBank/DDBJ whole genome shotgun (WGS) entry which is preliminary data.</text>
</comment>
<evidence type="ECO:0000256" key="2">
    <source>
        <dbReference type="ARBA" id="ARBA00022490"/>
    </source>
</evidence>
<dbReference type="InterPro" id="IPR005697">
    <property type="entry name" value="HST_MetA"/>
</dbReference>
<dbReference type="SUPFAM" id="SSF52317">
    <property type="entry name" value="Class I glutamine amidotransferase-like"/>
    <property type="match status" value="1"/>
</dbReference>
<reference evidence="10 11" key="1">
    <citation type="journal article" date="2015" name="BMC Microbiol.">
        <title>Lactobacillus ruminis strains cluster according to their mammalian gut source.</title>
        <authorList>
            <person name="O' Donnell M.M."/>
            <person name="Harris H.M."/>
            <person name="Lynch D.B."/>
            <person name="Ross R.P."/>
            <person name="O'Toole P.W."/>
        </authorList>
    </citation>
    <scope>NUCLEOTIDE SEQUENCE [LARGE SCALE GENOMIC DNA]</scope>
    <source>
        <strain evidence="10 11">ATCC 27780</strain>
    </source>
</reference>
<dbReference type="UniPathway" id="UPA00051">
    <property type="reaction ID" value="UER00074"/>
</dbReference>
<keyword evidence="2 8" id="KW-0963">Cytoplasm</keyword>
<feature type="binding site" evidence="8">
    <location>
        <position position="291"/>
    </location>
    <ligand>
        <name>substrate</name>
    </ligand>
</feature>
<dbReference type="AlphaFoldDB" id="A0A837IUA7"/>
<dbReference type="Gene3D" id="3.40.50.880">
    <property type="match status" value="1"/>
</dbReference>
<dbReference type="GO" id="GO:0008899">
    <property type="term" value="F:homoserine O-succinyltransferase activity"/>
    <property type="evidence" value="ECO:0007669"/>
    <property type="project" value="UniProtKB-UniRule"/>
</dbReference>
<evidence type="ECO:0000256" key="4">
    <source>
        <dbReference type="ARBA" id="ARBA00022679"/>
    </source>
</evidence>
<evidence type="ECO:0000256" key="8">
    <source>
        <dbReference type="HAMAP-Rule" id="MF_00295"/>
    </source>
</evidence>
<name>A0A837IUA7_9LACO</name>
<comment type="subcellular location">
    <subcellularLocation>
        <location evidence="1 8">Cytoplasm</location>
    </subcellularLocation>
</comment>
<dbReference type="NCBIfam" id="TIGR01001">
    <property type="entry name" value="metA"/>
    <property type="match status" value="1"/>
</dbReference>
<sequence length="348" mass="40296">MTVPEKAADDAAKMGGTTLGCVPVKDVLSRGRFCFRYKGVGKMPIKIQHDLPAREILNQENIFVMDETRAIHQDIRPIKIAIVNLMPLKEATELQLLRALSNTPLQVDVSFVSLETHESTHTALSHLNRFYEPFSEISAKNFDGLIITGAPVEQLEFEEVDYFDELCKIMEWSKKHVTSTLHLCWGAQAGLYYHYGIKKHLLKEKRFGIYQHRLLNRKVPLVRGFDDVFFAPHSRHAEVDKQDVLKHPELSVLAESKEAGIYLVIANDGHQVFVMGHPEYDRYTLQREYLRDKEKGLPIEPPLNYYPDDDDTKEPLLTWRSHANILYSNWLNYYVYQTTPYEFIQTTK</sequence>
<keyword evidence="3 8" id="KW-0028">Amino-acid biosynthesis</keyword>
<keyword evidence="4 8" id="KW-0808">Transferase</keyword>
<dbReference type="PANTHER" id="PTHR20919:SF0">
    <property type="entry name" value="HOMOSERINE O-SUCCINYLTRANSFERASE"/>
    <property type="match status" value="1"/>
</dbReference>
<keyword evidence="6 8" id="KW-0012">Acyltransferase</keyword>
<accession>A0A837IUA7</accession>
<evidence type="ECO:0000313" key="10">
    <source>
        <dbReference type="EMBL" id="KLA46715.1"/>
    </source>
</evidence>
<evidence type="ECO:0000256" key="3">
    <source>
        <dbReference type="ARBA" id="ARBA00022605"/>
    </source>
</evidence>
<evidence type="ECO:0000256" key="9">
    <source>
        <dbReference type="PIRSR" id="PIRSR000450-1"/>
    </source>
</evidence>
<evidence type="ECO:0000313" key="11">
    <source>
        <dbReference type="Proteomes" id="UP000035618"/>
    </source>
</evidence>
<comment type="catalytic activity">
    <reaction evidence="7 8">
        <text>L-homoserine + acetyl-CoA = O-acetyl-L-homoserine + CoA</text>
        <dbReference type="Rhea" id="RHEA:13701"/>
        <dbReference type="ChEBI" id="CHEBI:57287"/>
        <dbReference type="ChEBI" id="CHEBI:57288"/>
        <dbReference type="ChEBI" id="CHEBI:57476"/>
        <dbReference type="ChEBI" id="CHEBI:57716"/>
        <dbReference type="EC" id="2.3.1.31"/>
    </reaction>
</comment>
<comment type="pathway">
    <text evidence="8">Amino-acid biosynthesis; L-methionine biosynthesis via de novo pathway; O-acetyl-L-homoserine from L-homoserine: step 1/1.</text>
</comment>
<organism evidence="10 11">
    <name type="scientific">Ligilactobacillus ruminis</name>
    <dbReference type="NCBI Taxonomy" id="1623"/>
    <lineage>
        <taxon>Bacteria</taxon>
        <taxon>Bacillati</taxon>
        <taxon>Bacillota</taxon>
        <taxon>Bacilli</taxon>
        <taxon>Lactobacillales</taxon>
        <taxon>Lactobacillaceae</taxon>
        <taxon>Ligilactobacillus</taxon>
    </lineage>
</organism>
<dbReference type="FunFam" id="3.40.50.880:FF:000004">
    <property type="entry name" value="Homoserine O-succinyltransferase"/>
    <property type="match status" value="1"/>
</dbReference>
<dbReference type="Pfam" id="PF04204">
    <property type="entry name" value="HTS"/>
    <property type="match status" value="1"/>
</dbReference>
<dbReference type="Proteomes" id="UP000035618">
    <property type="component" value="Unassembled WGS sequence"/>
</dbReference>
<comment type="caution">
    <text evidence="8">Lacks conserved residue(s) required for the propagation of feature annotation.</text>
</comment>
<dbReference type="HAMAP" id="MF_00295">
    <property type="entry name" value="MetA_acyltransf"/>
    <property type="match status" value="1"/>
</dbReference>
<feature type="active site" evidence="8">
    <location>
        <position position="279"/>
    </location>
</feature>
<dbReference type="CDD" id="cd03131">
    <property type="entry name" value="GATase1_HTS"/>
    <property type="match status" value="1"/>
</dbReference>
<feature type="binding site" evidence="8">
    <location>
        <position position="234"/>
    </location>
    <ligand>
        <name>substrate</name>
    </ligand>
</feature>
<keyword evidence="5 8" id="KW-0486">Methionine biosynthesis</keyword>
<dbReference type="GO" id="GO:0005737">
    <property type="term" value="C:cytoplasm"/>
    <property type="evidence" value="ECO:0007669"/>
    <property type="project" value="UniProtKB-SubCell"/>
</dbReference>
<feature type="binding site" evidence="8">
    <location>
        <position position="205"/>
    </location>
    <ligand>
        <name>substrate</name>
    </ligand>
</feature>
<dbReference type="EC" id="2.3.1.31" evidence="8"/>
<evidence type="ECO:0000256" key="5">
    <source>
        <dbReference type="ARBA" id="ARBA00023167"/>
    </source>
</evidence>
<dbReference type="GO" id="GO:0019281">
    <property type="term" value="P:L-methionine biosynthetic process from homoserine via O-succinyl-L-homoserine and cystathionine"/>
    <property type="evidence" value="ECO:0007669"/>
    <property type="project" value="InterPro"/>
</dbReference>
<evidence type="ECO:0000256" key="1">
    <source>
        <dbReference type="ARBA" id="ARBA00004496"/>
    </source>
</evidence>
<evidence type="ECO:0000256" key="6">
    <source>
        <dbReference type="ARBA" id="ARBA00023315"/>
    </source>
</evidence>